<comment type="caution">
    <text evidence="1">The sequence shown here is derived from an EMBL/GenBank/DDBJ whole genome shotgun (WGS) entry which is preliminary data.</text>
</comment>
<organism evidence="1 2">
    <name type="scientific">Brachionus plicatilis</name>
    <name type="common">Marine rotifer</name>
    <name type="synonym">Brachionus muelleri</name>
    <dbReference type="NCBI Taxonomy" id="10195"/>
    <lineage>
        <taxon>Eukaryota</taxon>
        <taxon>Metazoa</taxon>
        <taxon>Spiralia</taxon>
        <taxon>Gnathifera</taxon>
        <taxon>Rotifera</taxon>
        <taxon>Eurotatoria</taxon>
        <taxon>Monogononta</taxon>
        <taxon>Pseudotrocha</taxon>
        <taxon>Ploima</taxon>
        <taxon>Brachionidae</taxon>
        <taxon>Brachionus</taxon>
    </lineage>
</organism>
<proteinExistence type="predicted"/>
<gene>
    <name evidence="1" type="ORF">BpHYR1_045606</name>
</gene>
<evidence type="ECO:0000313" key="2">
    <source>
        <dbReference type="Proteomes" id="UP000276133"/>
    </source>
</evidence>
<dbReference type="EMBL" id="REGN01001959">
    <property type="protein sequence ID" value="RNA31272.1"/>
    <property type="molecule type" value="Genomic_DNA"/>
</dbReference>
<dbReference type="AlphaFoldDB" id="A0A3M7S688"/>
<evidence type="ECO:0000313" key="1">
    <source>
        <dbReference type="EMBL" id="RNA31272.1"/>
    </source>
</evidence>
<protein>
    <submittedName>
        <fullName evidence="1">Uncharacterized protein</fullName>
    </submittedName>
</protein>
<keyword evidence="2" id="KW-1185">Reference proteome</keyword>
<accession>A0A3M7S688</accession>
<name>A0A3M7S688_BRAPC</name>
<dbReference type="Proteomes" id="UP000276133">
    <property type="component" value="Unassembled WGS sequence"/>
</dbReference>
<sequence>MKVYETKVVNEITCNMSLAFKFEANNFNNLTIMLSFSFKTLFYHNSPENLKDRLIKNESRDLSYNLRNSANLIEPMAKTNCKMKQYKLNKNQCLINFYYALNPLNCFESLELAR</sequence>
<reference evidence="1 2" key="1">
    <citation type="journal article" date="2018" name="Sci. Rep.">
        <title>Genomic signatures of local adaptation to the degree of environmental predictability in rotifers.</title>
        <authorList>
            <person name="Franch-Gras L."/>
            <person name="Hahn C."/>
            <person name="Garcia-Roger E.M."/>
            <person name="Carmona M.J."/>
            <person name="Serra M."/>
            <person name="Gomez A."/>
        </authorList>
    </citation>
    <scope>NUCLEOTIDE SEQUENCE [LARGE SCALE GENOMIC DNA]</scope>
    <source>
        <strain evidence="1">HYR1</strain>
    </source>
</reference>